<dbReference type="InterPro" id="IPR052895">
    <property type="entry name" value="HetReg/Transcr_Mod"/>
</dbReference>
<dbReference type="HOGENOM" id="CLU_402909_0_0_1"/>
<organism evidence="3 4">
    <name type="scientific">Glarea lozoyensis (strain ATCC 20868 / MF5171)</name>
    <dbReference type="NCBI Taxonomy" id="1116229"/>
    <lineage>
        <taxon>Eukaryota</taxon>
        <taxon>Fungi</taxon>
        <taxon>Dikarya</taxon>
        <taxon>Ascomycota</taxon>
        <taxon>Pezizomycotina</taxon>
        <taxon>Leotiomycetes</taxon>
        <taxon>Helotiales</taxon>
        <taxon>Helotiaceae</taxon>
        <taxon>Glarea</taxon>
    </lineage>
</organism>
<protein>
    <recommendedName>
        <fullName evidence="2">Heterokaryon incompatibility domain-containing protein</fullName>
    </recommendedName>
</protein>
<feature type="compositionally biased region" description="Basic and acidic residues" evidence="1">
    <location>
        <begin position="391"/>
        <end position="414"/>
    </location>
</feature>
<evidence type="ECO:0000313" key="4">
    <source>
        <dbReference type="Proteomes" id="UP000016922"/>
    </source>
</evidence>
<name>S3D1V7_GLAL2</name>
<feature type="domain" description="Heterokaryon incompatibility" evidence="2">
    <location>
        <begin position="91"/>
        <end position="226"/>
    </location>
</feature>
<dbReference type="PANTHER" id="PTHR24148">
    <property type="entry name" value="ANKYRIN REPEAT DOMAIN-CONTAINING PROTEIN 39 HOMOLOG-RELATED"/>
    <property type="match status" value="1"/>
</dbReference>
<sequence length="735" mass="83612">MSEEKDTASRSSLDRFKGKQDGLITLAIATSVLLFTMLNDTGKEKNEPQFRYPTLDPTTDGIRLLILRPGERGSMIECDLKSLTFEDNPTYDALSYEWGDDTQHEPVWLNGSKVLVREHLWYALHSLRDRNVRKALWVDFLCIDQTNPLEKNRQIPLMGFIYRRARQVVIWLGLHNQPVDKEHEQKLGYAKSVDTRAKQLAEIKLEYFVHGLIHEGYWNRAWIIQEVGMASTIMVYFGTESMEWNDFVKLLNWYREKNSNDAATQTVIKLDAMRRSKFTQKGNFSLQNLVDGFRDAFCTLQHDKVYAFIGLANDTVEEEIPINYQKSIPEVYHDIMRHHFHSLQLESQQTSSIDAVYFAALVRRLLTREKTQLPRIIKTFQEAITKDLTKKDTSTDYSHSQKESTKEIAKDRPEANGNDVGIFSKTSAGLGILPSLFGTGMNINTKKTGSKKEDKDSKYSYWRSENLIPLGVAGVAGAAMIAWLLKKYLEDDQKPKENLTWYWKESSLEDLSAWIKTSNIENESPEFLLRGAIVSRLEHLGPSISDLATSHQAEKCWKVELGCYLRKSNVENLSIVRGLNEKLLSMIGKTTQFCNRNIVSFSSHQTITNLTPHIVANHDEDVSHVSPVLFIGSNQTLGVTPANVREGDFICQFWNSSACAVLRETGSSDPHPKFEIIGRAAMVGKEEGSEWEVPGDKLQFTEESSLKSDLVDLRVSTSTLTWLSLDTVFLPGTIE</sequence>
<dbReference type="InterPro" id="IPR010730">
    <property type="entry name" value="HET"/>
</dbReference>
<evidence type="ECO:0000313" key="3">
    <source>
        <dbReference type="EMBL" id="EPE31154.1"/>
    </source>
</evidence>
<dbReference type="EMBL" id="KE145363">
    <property type="protein sequence ID" value="EPE31154.1"/>
    <property type="molecule type" value="Genomic_DNA"/>
</dbReference>
<reference evidence="3 4" key="1">
    <citation type="journal article" date="2013" name="BMC Genomics">
        <title>Genomics-driven discovery of the pneumocandin biosynthetic gene cluster in the fungus Glarea lozoyensis.</title>
        <authorList>
            <person name="Chen L."/>
            <person name="Yue Q."/>
            <person name="Zhang X."/>
            <person name="Xiang M."/>
            <person name="Wang C."/>
            <person name="Li S."/>
            <person name="Che Y."/>
            <person name="Ortiz-Lopez F.J."/>
            <person name="Bills G.F."/>
            <person name="Liu X."/>
            <person name="An Z."/>
        </authorList>
    </citation>
    <scope>NUCLEOTIDE SEQUENCE [LARGE SCALE GENOMIC DNA]</scope>
    <source>
        <strain evidence="4">ATCC 20868 / MF5171</strain>
    </source>
</reference>
<dbReference type="RefSeq" id="XP_008082565.1">
    <property type="nucleotide sequence ID" value="XM_008084374.1"/>
</dbReference>
<dbReference type="Proteomes" id="UP000016922">
    <property type="component" value="Unassembled WGS sequence"/>
</dbReference>
<evidence type="ECO:0000256" key="1">
    <source>
        <dbReference type="SAM" id="MobiDB-lite"/>
    </source>
</evidence>
<keyword evidence="4" id="KW-1185">Reference proteome</keyword>
<dbReference type="eggNOG" id="ENOG502RW03">
    <property type="taxonomic scope" value="Eukaryota"/>
</dbReference>
<evidence type="ECO:0000259" key="2">
    <source>
        <dbReference type="Pfam" id="PF06985"/>
    </source>
</evidence>
<proteinExistence type="predicted"/>
<dbReference type="OrthoDB" id="2157530at2759"/>
<gene>
    <name evidence="3" type="ORF">GLAREA_04121</name>
</gene>
<dbReference type="PANTHER" id="PTHR24148:SF64">
    <property type="entry name" value="HETEROKARYON INCOMPATIBILITY DOMAIN-CONTAINING PROTEIN"/>
    <property type="match status" value="1"/>
</dbReference>
<dbReference type="Pfam" id="PF06985">
    <property type="entry name" value="HET"/>
    <property type="match status" value="1"/>
</dbReference>
<accession>S3D1V7</accession>
<dbReference type="KEGG" id="glz:GLAREA_04121"/>
<dbReference type="AlphaFoldDB" id="S3D1V7"/>
<feature type="region of interest" description="Disordered" evidence="1">
    <location>
        <begin position="391"/>
        <end position="417"/>
    </location>
</feature>
<dbReference type="GeneID" id="19463176"/>